<evidence type="ECO:0000313" key="3">
    <source>
        <dbReference type="Proteomes" id="UP000295830"/>
    </source>
</evidence>
<proteinExistence type="predicted"/>
<dbReference type="OrthoDB" id="417988at2"/>
<dbReference type="InterPro" id="IPR006073">
    <property type="entry name" value="GTP-bd"/>
</dbReference>
<evidence type="ECO:0000259" key="1">
    <source>
        <dbReference type="Pfam" id="PF01926"/>
    </source>
</evidence>
<dbReference type="Pfam" id="PF01926">
    <property type="entry name" value="MMR_HSR1"/>
    <property type="match status" value="1"/>
</dbReference>
<dbReference type="Proteomes" id="UP000295830">
    <property type="component" value="Unassembled WGS sequence"/>
</dbReference>
<comment type="caution">
    <text evidence="2">The sequence shown here is derived from an EMBL/GenBank/DDBJ whole genome shotgun (WGS) entry which is preliminary data.</text>
</comment>
<name>A0A4R7JY10_9GAMM</name>
<reference evidence="2 3" key="1">
    <citation type="submission" date="2019-03" db="EMBL/GenBank/DDBJ databases">
        <title>Genomic Encyclopedia of Type Strains, Phase IV (KMG-IV): sequencing the most valuable type-strain genomes for metagenomic binning, comparative biology and taxonomic classification.</title>
        <authorList>
            <person name="Goeker M."/>
        </authorList>
    </citation>
    <scope>NUCLEOTIDE SEQUENCE [LARGE SCALE GENOMIC DNA]</scope>
    <source>
        <strain evidence="2 3">DSM 15505</strain>
    </source>
</reference>
<accession>A0A4R7JY10</accession>
<dbReference type="SUPFAM" id="SSF52540">
    <property type="entry name" value="P-loop containing nucleoside triphosphate hydrolases"/>
    <property type="match status" value="1"/>
</dbReference>
<protein>
    <submittedName>
        <fullName evidence="2">Uncharacterized protein (DUF697 family)</fullName>
    </submittedName>
</protein>
<dbReference type="EMBL" id="SOAX01000002">
    <property type="protein sequence ID" value="TDT43380.1"/>
    <property type="molecule type" value="Genomic_DNA"/>
</dbReference>
<dbReference type="InterPro" id="IPR027417">
    <property type="entry name" value="P-loop_NTPase"/>
</dbReference>
<dbReference type="GO" id="GO:0005525">
    <property type="term" value="F:GTP binding"/>
    <property type="evidence" value="ECO:0007669"/>
    <property type="project" value="InterPro"/>
</dbReference>
<dbReference type="Gene3D" id="3.40.50.300">
    <property type="entry name" value="P-loop containing nucleotide triphosphate hydrolases"/>
    <property type="match status" value="1"/>
</dbReference>
<organism evidence="2 3">
    <name type="scientific">Halospina denitrificans</name>
    <dbReference type="NCBI Taxonomy" id="332522"/>
    <lineage>
        <taxon>Bacteria</taxon>
        <taxon>Pseudomonadati</taxon>
        <taxon>Pseudomonadota</taxon>
        <taxon>Gammaproteobacteria</taxon>
        <taxon>Halospina</taxon>
    </lineage>
</organism>
<dbReference type="CDD" id="cd00882">
    <property type="entry name" value="Ras_like_GTPase"/>
    <property type="match status" value="1"/>
</dbReference>
<sequence length="407" mass="44679">MGAESRWQFPVLQRVREWLLNPRINEQRLGEALDTATERQPPPVIWLLGKAQSGKTSVIRALTGSSRAEIGNGFQACTATASFYDFPQEAPVIRFLDTRGLGEVDYDSGEDLAFCESQSHLVMVVMKVSDPDQQAVIRALRSVRRRHPEWPVVVLHSCLHELYPDDRDHVEPWPFGQSPLPESVPEDLRRVLAEQGQLLEGLPGYGPIVRVPVDLTLPEDGFSTPCYGLEALWDAIEETSTFELRARLQHDPAIRDVFSRAAHPHIMGYSLAASGVGALPLVDVALLPALQVKLLHTLAEIYQQPWNARTTSEFFGLLGAGTLAGYGLRWAGRSLVKLVPGWGQTLGAAWGASSAAAVTYALGKAADFYLSRTGQGLPVEADSVRRIYSEAFARGVPFSRDDDQAAS</sequence>
<feature type="domain" description="G" evidence="1">
    <location>
        <begin position="45"/>
        <end position="145"/>
    </location>
</feature>
<dbReference type="AlphaFoldDB" id="A0A4R7JY10"/>
<keyword evidence="3" id="KW-1185">Reference proteome</keyword>
<gene>
    <name evidence="2" type="ORF">DES49_1194</name>
</gene>
<dbReference type="RefSeq" id="WP_133735452.1">
    <property type="nucleotide sequence ID" value="NZ_SOAX01000002.1"/>
</dbReference>
<evidence type="ECO:0000313" key="2">
    <source>
        <dbReference type="EMBL" id="TDT43380.1"/>
    </source>
</evidence>